<dbReference type="KEGG" id="pfg:AB870_12275"/>
<evidence type="ECO:0000313" key="3">
    <source>
        <dbReference type="EMBL" id="AKM30718.1"/>
    </source>
</evidence>
<feature type="domain" description="Surface presentation of antigen" evidence="2">
    <location>
        <begin position="273"/>
        <end position="318"/>
    </location>
</feature>
<feature type="compositionally biased region" description="Low complexity" evidence="1">
    <location>
        <begin position="141"/>
        <end position="152"/>
    </location>
</feature>
<dbReference type="EMBL" id="CP011807">
    <property type="protein sequence ID" value="AKM30718.1"/>
    <property type="molecule type" value="Genomic_DNA"/>
</dbReference>
<dbReference type="Pfam" id="PF02510">
    <property type="entry name" value="SPAN"/>
    <property type="match status" value="1"/>
</dbReference>
<evidence type="ECO:0000259" key="2">
    <source>
        <dbReference type="Pfam" id="PF02510"/>
    </source>
</evidence>
<feature type="compositionally biased region" description="Basic and acidic residues" evidence="1">
    <location>
        <begin position="72"/>
        <end position="112"/>
    </location>
</feature>
<name>A0A0H3WVT3_9BURK</name>
<keyword evidence="4" id="KW-1185">Reference proteome</keyword>
<feature type="compositionally biased region" description="Basic and acidic residues" evidence="1">
    <location>
        <begin position="27"/>
        <end position="50"/>
    </location>
</feature>
<dbReference type="RefSeq" id="WP_047906552.1">
    <property type="nucleotide sequence ID" value="NZ_CP011807.3"/>
</dbReference>
<protein>
    <recommendedName>
        <fullName evidence="2">Surface presentation of antigen domain-containing protein</fullName>
    </recommendedName>
</protein>
<feature type="region of interest" description="Disordered" evidence="1">
    <location>
        <begin position="1"/>
        <end position="213"/>
    </location>
</feature>
<dbReference type="OrthoDB" id="8941818at2"/>
<dbReference type="AlphaFoldDB" id="A0A0H3WVT3"/>
<evidence type="ECO:0000313" key="4">
    <source>
        <dbReference type="Proteomes" id="UP000035651"/>
    </source>
</evidence>
<dbReference type="PATRIC" id="fig|656179.3.peg.2613"/>
<accession>A0A0H3WVT3</accession>
<dbReference type="Proteomes" id="UP000035651">
    <property type="component" value="Chromosome"/>
</dbReference>
<gene>
    <name evidence="3" type="ORF">AB870_12275</name>
</gene>
<feature type="compositionally biased region" description="Low complexity" evidence="1">
    <location>
        <begin position="171"/>
        <end position="191"/>
    </location>
</feature>
<evidence type="ECO:0000256" key="1">
    <source>
        <dbReference type="SAM" id="MobiDB-lite"/>
    </source>
</evidence>
<dbReference type="STRING" id="656179.AB870_12275"/>
<proteinExistence type="predicted"/>
<reference evidence="3" key="1">
    <citation type="submission" date="2016-06" db="EMBL/GenBank/DDBJ databases">
        <title>Complete Genome Sequence of Pandoraea faecigallinarum DSM-23572.</title>
        <authorList>
            <person name="Yong D."/>
            <person name="Ee R."/>
            <person name="Lim Y.-L."/>
            <person name="Yin W.-F."/>
            <person name="Chan K.-G."/>
        </authorList>
    </citation>
    <scope>NUCLEOTIDE SEQUENCE</scope>
    <source>
        <strain evidence="3">DSM 23572</strain>
    </source>
</reference>
<sequence>MGTLSGAITAGASENPAGTDLQASGEKTIRERVDEEMRKRRTERRERETPLDIALAWLTQMPADRGPPVSLDNRRALSGPERDSETSERKRAAEDGERAGRRLREAADDATARRTAKAHAPAEPQQPRDPATTTALSARPADAGAAGTSSAGVPLASAPSGEHNAPRDGARATGPATAAPVADVAGVTDVVKAPDANRGRDSHRRARGDGASAGTMEAPALALVNGHAGAWQRAAQGAPARVPRGAYAQARPPAHPQVAGKGAGVRAVPLGDGLRYAFGTWGNGHFVTVNVVQTDGGRRFVLGASDPIVQRRLSAALPGTAEGLAPRGAGGIGLHAVKAIAQMDDTSDEVS</sequence>
<organism evidence="3 4">
    <name type="scientific">Pandoraea faecigallinarum</name>
    <dbReference type="NCBI Taxonomy" id="656179"/>
    <lineage>
        <taxon>Bacteria</taxon>
        <taxon>Pseudomonadati</taxon>
        <taxon>Pseudomonadota</taxon>
        <taxon>Betaproteobacteria</taxon>
        <taxon>Burkholderiales</taxon>
        <taxon>Burkholderiaceae</taxon>
        <taxon>Pandoraea</taxon>
    </lineage>
</organism>
<dbReference type="InterPro" id="IPR056746">
    <property type="entry name" value="SPAN_dom"/>
</dbReference>